<dbReference type="OrthoDB" id="6071166at2759"/>
<evidence type="ECO:0000256" key="5">
    <source>
        <dbReference type="ARBA" id="ARBA00022525"/>
    </source>
</evidence>
<reference evidence="17" key="1">
    <citation type="submission" date="2020-04" db="EMBL/GenBank/DDBJ databases">
        <authorList>
            <person name="Alioto T."/>
            <person name="Alioto T."/>
            <person name="Gomez Garrido J."/>
        </authorList>
    </citation>
    <scope>NUCLEOTIDE SEQUENCE</scope>
    <source>
        <strain evidence="17">A484AB</strain>
    </source>
</reference>
<protein>
    <submittedName>
        <fullName evidence="17">Uncharacterized protein</fullName>
    </submittedName>
</protein>
<keyword evidence="6 16" id="KW-0812">Transmembrane</keyword>
<keyword evidence="4" id="KW-1003">Cell membrane</keyword>
<keyword evidence="5" id="KW-0964">Secreted</keyword>
<evidence type="ECO:0000256" key="11">
    <source>
        <dbReference type="ARBA" id="ARBA00022989"/>
    </source>
</evidence>
<keyword evidence="9" id="KW-0067">ATP-binding</keyword>
<dbReference type="Proteomes" id="UP001152795">
    <property type="component" value="Unassembled WGS sequence"/>
</dbReference>
<dbReference type="GO" id="GO:0038023">
    <property type="term" value="F:signaling receptor activity"/>
    <property type="evidence" value="ECO:0007669"/>
    <property type="project" value="TreeGrafter"/>
</dbReference>
<evidence type="ECO:0000313" key="18">
    <source>
        <dbReference type="Proteomes" id="UP001152795"/>
    </source>
</evidence>
<comment type="subcellular location">
    <subcellularLocation>
        <location evidence="2">Cell membrane</location>
        <topology evidence="2">Single-pass type I membrane protein</topology>
    </subcellularLocation>
    <subcellularLocation>
        <location evidence="1">Endomembrane system</location>
        <topology evidence="1">Peripheral membrane protein</topology>
    </subcellularLocation>
    <subcellularLocation>
        <location evidence="3">Secreted</location>
    </subcellularLocation>
</comment>
<gene>
    <name evidence="17" type="ORF">PACLA_8A019434</name>
</gene>
<proteinExistence type="predicted"/>
<evidence type="ECO:0000256" key="3">
    <source>
        <dbReference type="ARBA" id="ARBA00004613"/>
    </source>
</evidence>
<evidence type="ECO:0000256" key="8">
    <source>
        <dbReference type="ARBA" id="ARBA00022741"/>
    </source>
</evidence>
<keyword evidence="7" id="KW-0732">Signal</keyword>
<evidence type="ECO:0000256" key="13">
    <source>
        <dbReference type="ARBA" id="ARBA00023157"/>
    </source>
</evidence>
<evidence type="ECO:0000313" key="17">
    <source>
        <dbReference type="EMBL" id="CAB3985818.1"/>
    </source>
</evidence>
<keyword evidence="8" id="KW-0547">Nucleotide-binding</keyword>
<sequence length="610" mass="70345">MKMRSNVPWTTQRFNRLILEVLRGEDDTEFARLRNSSMKKVLSSSVRIPARDAQIDTQQQFYRRFDKFNEAMNVSTLLILIILGGNVILDSNAAECEDTLGMASGDIKDDQISATFFDGIYRPEQARLYGNSAWCVSAKNGLEAFLEVDLGEIKRVTRLGIQGFGNGYISNFTIRYKRRKTDKYWRHIVERLPYNTSNIMTFQGNSDNTTTEFRKFKGSRILRYLRFVVLGGVGEKWCLKLELYGCKWKNKDGLVSYEAAQGNIRGLNGSTAVTMNDATYDGTVKHYGRRFGALQGGLGQLTDGDVGGDAFWLDTGNGKSFEWVGWYDLINLKPSIKFEFDKPRLFHKIFFHSNNRPGNVRVFRSLLVSFSTDGSYFSRKFVFSPSYHTTMHRNQSMWIEVDLQGHMGKYMNCEFSYEGKWIVLSEVKFESEEYNEKVTNYTNKETPTIQDTKIPENTPSVRQTERRPMETKHVLSLHAVIAMAVVGAALLLFTVVFIIWLSRIHQEGEDGEYPTRNVNRIVNSLKRGSLQRKKKPKHYSSSSESDDDIEELMLRKMNNAVARDQPLYKSLDKHKMNNMVMMNNMKYWNNEDEIETKVKEKSLDNLELDV</sequence>
<evidence type="ECO:0000256" key="6">
    <source>
        <dbReference type="ARBA" id="ARBA00022692"/>
    </source>
</evidence>
<keyword evidence="13" id="KW-1015">Disulfide bond</keyword>
<dbReference type="Gene3D" id="2.60.120.1190">
    <property type="match status" value="1"/>
</dbReference>
<name>A0A6S7G1P2_PARCT</name>
<keyword evidence="12 16" id="KW-0472">Membrane</keyword>
<dbReference type="InterPro" id="IPR048525">
    <property type="entry name" value="DDR1-2_DS-like"/>
</dbReference>
<accession>A0A6S7G1P2</accession>
<feature type="transmembrane region" description="Helical" evidence="16">
    <location>
        <begin position="475"/>
        <end position="501"/>
    </location>
</feature>
<dbReference type="GO" id="GO:0012505">
    <property type="term" value="C:endomembrane system"/>
    <property type="evidence" value="ECO:0007669"/>
    <property type="project" value="UniProtKB-SubCell"/>
</dbReference>
<dbReference type="GO" id="GO:0005886">
    <property type="term" value="C:plasma membrane"/>
    <property type="evidence" value="ECO:0007669"/>
    <property type="project" value="UniProtKB-SubCell"/>
</dbReference>
<evidence type="ECO:0000256" key="2">
    <source>
        <dbReference type="ARBA" id="ARBA00004251"/>
    </source>
</evidence>
<dbReference type="InterPro" id="IPR008979">
    <property type="entry name" value="Galactose-bd-like_sf"/>
</dbReference>
<dbReference type="GO" id="GO:0005576">
    <property type="term" value="C:extracellular region"/>
    <property type="evidence" value="ECO:0007669"/>
    <property type="project" value="UniProtKB-SubCell"/>
</dbReference>
<dbReference type="Gene3D" id="2.60.120.260">
    <property type="entry name" value="Galactose-binding domain-like"/>
    <property type="match status" value="1"/>
</dbReference>
<dbReference type="AlphaFoldDB" id="A0A6S7G1P2"/>
<dbReference type="Pfam" id="PF21114">
    <property type="entry name" value="DDR1-2_DS-like"/>
    <property type="match status" value="1"/>
</dbReference>
<evidence type="ECO:0000256" key="9">
    <source>
        <dbReference type="ARBA" id="ARBA00022840"/>
    </source>
</evidence>
<evidence type="ECO:0000256" key="10">
    <source>
        <dbReference type="ARBA" id="ARBA00022889"/>
    </source>
</evidence>
<comment type="caution">
    <text evidence="17">The sequence shown here is derived from an EMBL/GenBank/DDBJ whole genome shotgun (WGS) entry which is preliminary data.</text>
</comment>
<evidence type="ECO:0000256" key="1">
    <source>
        <dbReference type="ARBA" id="ARBA00004184"/>
    </source>
</evidence>
<dbReference type="SUPFAM" id="SSF49785">
    <property type="entry name" value="Galactose-binding domain-like"/>
    <property type="match status" value="1"/>
</dbReference>
<dbReference type="Pfam" id="PF00754">
    <property type="entry name" value="F5_F8_type_C"/>
    <property type="match status" value="1"/>
</dbReference>
<feature type="region of interest" description="Disordered" evidence="15">
    <location>
        <begin position="529"/>
        <end position="548"/>
    </location>
</feature>
<keyword evidence="10" id="KW-0130">Cell adhesion</keyword>
<dbReference type="GO" id="GO:0005524">
    <property type="term" value="F:ATP binding"/>
    <property type="evidence" value="ECO:0007669"/>
    <property type="project" value="UniProtKB-KW"/>
</dbReference>
<keyword evidence="14" id="KW-0325">Glycoprotein</keyword>
<organism evidence="17 18">
    <name type="scientific">Paramuricea clavata</name>
    <name type="common">Red gorgonian</name>
    <name type="synonym">Violescent sea-whip</name>
    <dbReference type="NCBI Taxonomy" id="317549"/>
    <lineage>
        <taxon>Eukaryota</taxon>
        <taxon>Metazoa</taxon>
        <taxon>Cnidaria</taxon>
        <taxon>Anthozoa</taxon>
        <taxon>Octocorallia</taxon>
        <taxon>Malacalcyonacea</taxon>
        <taxon>Plexauridae</taxon>
        <taxon>Paramuricea</taxon>
    </lineage>
</organism>
<dbReference type="PROSITE" id="PS50022">
    <property type="entry name" value="FA58C_3"/>
    <property type="match status" value="1"/>
</dbReference>
<evidence type="ECO:0000256" key="4">
    <source>
        <dbReference type="ARBA" id="ARBA00022475"/>
    </source>
</evidence>
<dbReference type="EMBL" id="CACRXK020000928">
    <property type="protein sequence ID" value="CAB3985818.1"/>
    <property type="molecule type" value="Genomic_DNA"/>
</dbReference>
<dbReference type="PANTHER" id="PTHR46806:SF5">
    <property type="entry name" value="F5_8 TYPE C DOMAIN-CONTAINING PROTEIN"/>
    <property type="match status" value="1"/>
</dbReference>
<feature type="compositionally biased region" description="Basic residues" evidence="15">
    <location>
        <begin position="529"/>
        <end position="538"/>
    </location>
</feature>
<dbReference type="GO" id="GO:0007155">
    <property type="term" value="P:cell adhesion"/>
    <property type="evidence" value="ECO:0007669"/>
    <property type="project" value="UniProtKB-KW"/>
</dbReference>
<keyword evidence="11 16" id="KW-1133">Transmembrane helix</keyword>
<dbReference type="InterPro" id="IPR000421">
    <property type="entry name" value="FA58C"/>
</dbReference>
<evidence type="ECO:0000256" key="14">
    <source>
        <dbReference type="ARBA" id="ARBA00023180"/>
    </source>
</evidence>
<evidence type="ECO:0000256" key="16">
    <source>
        <dbReference type="SAM" id="Phobius"/>
    </source>
</evidence>
<dbReference type="PANTHER" id="PTHR46806">
    <property type="entry name" value="F5/8 TYPE C DOMAIN-CONTAINING PROTEIN"/>
    <property type="match status" value="1"/>
</dbReference>
<dbReference type="SMART" id="SM00231">
    <property type="entry name" value="FA58C"/>
    <property type="match status" value="1"/>
</dbReference>
<dbReference type="CDD" id="cd00057">
    <property type="entry name" value="FA58C"/>
    <property type="match status" value="1"/>
</dbReference>
<dbReference type="InterPro" id="IPR050633">
    <property type="entry name" value="Neuropilin_MCO_CoagFactor"/>
</dbReference>
<evidence type="ECO:0000256" key="15">
    <source>
        <dbReference type="SAM" id="MobiDB-lite"/>
    </source>
</evidence>
<keyword evidence="18" id="KW-1185">Reference proteome</keyword>
<evidence type="ECO:0000256" key="7">
    <source>
        <dbReference type="ARBA" id="ARBA00022729"/>
    </source>
</evidence>
<evidence type="ECO:0000256" key="12">
    <source>
        <dbReference type="ARBA" id="ARBA00023136"/>
    </source>
</evidence>